<keyword evidence="1" id="KW-0812">Transmembrane</keyword>
<dbReference type="GO" id="GO:0016989">
    <property type="term" value="F:sigma factor antagonist activity"/>
    <property type="evidence" value="ECO:0007669"/>
    <property type="project" value="TreeGrafter"/>
</dbReference>
<organism evidence="4 5">
    <name type="scientific">Salegentibacter holothuriorum</name>
    <dbReference type="NCBI Taxonomy" id="241145"/>
    <lineage>
        <taxon>Bacteria</taxon>
        <taxon>Pseudomonadati</taxon>
        <taxon>Bacteroidota</taxon>
        <taxon>Flavobacteriia</taxon>
        <taxon>Flavobacteriales</taxon>
        <taxon>Flavobacteriaceae</taxon>
        <taxon>Salegentibacter</taxon>
    </lineage>
</organism>
<dbReference type="Pfam" id="PF04773">
    <property type="entry name" value="FecR"/>
    <property type="match status" value="1"/>
</dbReference>
<feature type="domain" description="Protein FecR C-terminal" evidence="3">
    <location>
        <begin position="299"/>
        <end position="366"/>
    </location>
</feature>
<dbReference type="EMBL" id="FUYY01000005">
    <property type="protein sequence ID" value="SKB71711.1"/>
    <property type="molecule type" value="Genomic_DNA"/>
</dbReference>
<gene>
    <name evidence="4" type="ORF">SAMN05660776_2675</name>
</gene>
<evidence type="ECO:0000313" key="5">
    <source>
        <dbReference type="Proteomes" id="UP000190230"/>
    </source>
</evidence>
<dbReference type="Gene3D" id="3.55.50.30">
    <property type="match status" value="1"/>
</dbReference>
<dbReference type="STRING" id="241145.SAMN05660776_2675"/>
<evidence type="ECO:0000313" key="4">
    <source>
        <dbReference type="EMBL" id="SKB71711.1"/>
    </source>
</evidence>
<dbReference type="PANTHER" id="PTHR30273:SF2">
    <property type="entry name" value="PROTEIN FECR"/>
    <property type="match status" value="1"/>
</dbReference>
<reference evidence="5" key="1">
    <citation type="submission" date="2017-02" db="EMBL/GenBank/DDBJ databases">
        <authorList>
            <person name="Varghese N."/>
            <person name="Submissions S."/>
        </authorList>
    </citation>
    <scope>NUCLEOTIDE SEQUENCE [LARGE SCALE GENOMIC DNA]</scope>
    <source>
        <strain evidence="5">DSM 23405</strain>
    </source>
</reference>
<dbReference type="FunFam" id="2.60.120.1440:FF:000001">
    <property type="entry name" value="Putative anti-sigma factor"/>
    <property type="match status" value="1"/>
</dbReference>
<dbReference type="PANTHER" id="PTHR30273">
    <property type="entry name" value="PERIPLASMIC SIGNAL SENSOR AND SIGMA FACTOR ACTIVATOR FECR-RELATED"/>
    <property type="match status" value="1"/>
</dbReference>
<keyword evidence="1" id="KW-1133">Transmembrane helix</keyword>
<dbReference type="InterPro" id="IPR032508">
    <property type="entry name" value="FecR_C"/>
</dbReference>
<evidence type="ECO:0000259" key="2">
    <source>
        <dbReference type="Pfam" id="PF04773"/>
    </source>
</evidence>
<dbReference type="InterPro" id="IPR012373">
    <property type="entry name" value="Ferrdict_sens_TM"/>
</dbReference>
<keyword evidence="5" id="KW-1185">Reference proteome</keyword>
<proteinExistence type="predicted"/>
<feature type="transmembrane region" description="Helical" evidence="1">
    <location>
        <begin position="75"/>
        <end position="95"/>
    </location>
</feature>
<dbReference type="PIRSF" id="PIRSF018266">
    <property type="entry name" value="FecR"/>
    <property type="match status" value="1"/>
</dbReference>
<accession>A0A1T5DJE2</accession>
<protein>
    <submittedName>
        <fullName evidence="4">FecR family protein</fullName>
    </submittedName>
</protein>
<sequence>MDMEKIIIKYLNKEASELEIQELDSWLEDEANQKTYKSFVKTQYLIDRNFVPKEQKAPIVMGGAKRQERNKKNFFFLKYAAVFAAFILGGIFAYYNITNQNNFRESNQITLELEDGTLEVMEGNEENFSLRQSIILNKEERKLVYKENTVSSNKELQYNTLRVPFGKTFEVKLTDGSEIILNAGTELKYPIAFFDEGNREVFLKGEAYFKVAHDNSRPFIVSTNQMKVEVLGTEFNVTAYENDEKTKALLVSGKVLATPKSEKDSVILSPNQLAEISGEEIEVSIVKPEKYLAWIDGNIIFINDSFEVIKNKLERKFNVTIENKYLALNDMKISASFETENIDQVLQTFQKYKAFNYKRIKNKIIITKP</sequence>
<feature type="domain" description="FecR protein" evidence="2">
    <location>
        <begin position="160"/>
        <end position="255"/>
    </location>
</feature>
<dbReference type="InterPro" id="IPR006860">
    <property type="entry name" value="FecR"/>
</dbReference>
<dbReference type="Gene3D" id="2.60.120.1440">
    <property type="match status" value="1"/>
</dbReference>
<evidence type="ECO:0000256" key="1">
    <source>
        <dbReference type="SAM" id="Phobius"/>
    </source>
</evidence>
<keyword evidence="1" id="KW-0472">Membrane</keyword>
<dbReference type="Pfam" id="PF16344">
    <property type="entry name" value="FecR_C"/>
    <property type="match status" value="1"/>
</dbReference>
<evidence type="ECO:0000259" key="3">
    <source>
        <dbReference type="Pfam" id="PF16344"/>
    </source>
</evidence>
<dbReference type="Proteomes" id="UP000190230">
    <property type="component" value="Unassembled WGS sequence"/>
</dbReference>
<name>A0A1T5DJE2_9FLAO</name>
<dbReference type="AlphaFoldDB" id="A0A1T5DJE2"/>